<feature type="domain" description="S5 DRBM" evidence="11">
    <location>
        <begin position="141"/>
        <end position="187"/>
    </location>
</feature>
<dbReference type="InterPro" id="IPR048584">
    <property type="entry name" value="Ribosomal_uS5m_N"/>
</dbReference>
<dbReference type="PROSITE" id="PS50881">
    <property type="entry name" value="S5_DSRBD"/>
    <property type="match status" value="1"/>
</dbReference>
<evidence type="ECO:0000256" key="2">
    <source>
        <dbReference type="ARBA" id="ARBA00008945"/>
    </source>
</evidence>
<evidence type="ECO:0000256" key="7">
    <source>
        <dbReference type="ARBA" id="ARBA00041606"/>
    </source>
</evidence>
<dbReference type="GO" id="GO:0003723">
    <property type="term" value="F:RNA binding"/>
    <property type="evidence" value="ECO:0007669"/>
    <property type="project" value="InterPro"/>
</dbReference>
<keyword evidence="5 8" id="KW-0687">Ribonucleoprotein</keyword>
<evidence type="ECO:0000256" key="8">
    <source>
        <dbReference type="PROSITE-ProRule" id="PRU00268"/>
    </source>
</evidence>
<dbReference type="Pfam" id="PF03719">
    <property type="entry name" value="Ribosomal_S5_C"/>
    <property type="match status" value="1"/>
</dbReference>
<dbReference type="InterPro" id="IPR000851">
    <property type="entry name" value="Ribosomal_uS5"/>
</dbReference>
<proteinExistence type="inferred from homology"/>
<dbReference type="InterPro" id="IPR014721">
    <property type="entry name" value="Ribsml_uS5_D2-typ_fold_subgr"/>
</dbReference>
<dbReference type="Gene3D" id="3.30.160.20">
    <property type="match status" value="1"/>
</dbReference>
<sequence length="398" mass="45295">KAENLWKSVTTVSNPGKRRGRGRGAGSKTVKDLNKGQTMGVGKVNMVWPGLNAPIVKGNEVVRRTALPEDKEYVEKLIRFRNEMDVYRKVRISPLERGWSGKSLLGRWYGPPDPVDGEPLTGFNTKLVVMKFGMTMDGNKGKVRRVRVAAITGNKKGCVGYGSAVGGDFRAVTKKAVNRAAQNLMFYDIHDGHTVTHDFFSQCEYTKVFVHKKPPGFGIVAHRAIKAVCDCIGIKDIYVKTEGANKNYENVIRAFMLGLARQKTYQQLADEKNLHLVEFRQERDYLPVVVASPSSGKVRTTSEIHPDEVMDFHMHLFDGQVRVQKSPKVPAYTRSEGYYKYLKNWHYQRSRQQVRVYLKAKYGEVISFLNIQEKEERERHRARSAQQHSSEERIASEQ</sequence>
<dbReference type="PANTHER" id="PTHR48277">
    <property type="entry name" value="MITOCHONDRIAL RIBOSOMAL PROTEIN S5"/>
    <property type="match status" value="1"/>
</dbReference>
<protein>
    <recommendedName>
        <fullName evidence="6">Small ribosomal subunit protein uS5m</fullName>
    </recommendedName>
    <alternativeName>
        <fullName evidence="7">28S ribosomal protein S5, mitochondrial</fullName>
    </alternativeName>
</protein>
<comment type="subcellular location">
    <subcellularLocation>
        <location evidence="1">Mitochondrion</location>
    </subcellularLocation>
</comment>
<evidence type="ECO:0000313" key="12">
    <source>
        <dbReference type="EMBL" id="RWS12644.1"/>
    </source>
</evidence>
<feature type="non-terminal residue" evidence="12">
    <location>
        <position position="1"/>
    </location>
</feature>
<dbReference type="GO" id="GO:1990904">
    <property type="term" value="C:ribonucleoprotein complex"/>
    <property type="evidence" value="ECO:0007669"/>
    <property type="project" value="UniProtKB-UniRule"/>
</dbReference>
<evidence type="ECO:0000259" key="11">
    <source>
        <dbReference type="PROSITE" id="PS50881"/>
    </source>
</evidence>
<feature type="region of interest" description="Disordered" evidence="10">
    <location>
        <begin position="375"/>
        <end position="398"/>
    </location>
</feature>
<dbReference type="SUPFAM" id="SSF54768">
    <property type="entry name" value="dsRNA-binding domain-like"/>
    <property type="match status" value="1"/>
</dbReference>
<evidence type="ECO:0000256" key="5">
    <source>
        <dbReference type="ARBA" id="ARBA00023274"/>
    </source>
</evidence>
<organism evidence="12 13">
    <name type="scientific">Dinothrombium tinctorium</name>
    <dbReference type="NCBI Taxonomy" id="1965070"/>
    <lineage>
        <taxon>Eukaryota</taxon>
        <taxon>Metazoa</taxon>
        <taxon>Ecdysozoa</taxon>
        <taxon>Arthropoda</taxon>
        <taxon>Chelicerata</taxon>
        <taxon>Arachnida</taxon>
        <taxon>Acari</taxon>
        <taxon>Acariformes</taxon>
        <taxon>Trombidiformes</taxon>
        <taxon>Prostigmata</taxon>
        <taxon>Anystina</taxon>
        <taxon>Parasitengona</taxon>
        <taxon>Trombidioidea</taxon>
        <taxon>Trombidiidae</taxon>
        <taxon>Dinothrombium</taxon>
    </lineage>
</organism>
<dbReference type="PANTHER" id="PTHR48277:SF1">
    <property type="entry name" value="MITOCHONDRIAL RIBOSOMAL PROTEIN S5"/>
    <property type="match status" value="1"/>
</dbReference>
<gene>
    <name evidence="12" type="ORF">B4U79_13101</name>
</gene>
<comment type="caution">
    <text evidence="12">The sequence shown here is derived from an EMBL/GenBank/DDBJ whole genome shotgun (WGS) entry which is preliminary data.</text>
</comment>
<dbReference type="SUPFAM" id="SSF54211">
    <property type="entry name" value="Ribosomal protein S5 domain 2-like"/>
    <property type="match status" value="1"/>
</dbReference>
<dbReference type="GO" id="GO:0006412">
    <property type="term" value="P:translation"/>
    <property type="evidence" value="ECO:0007669"/>
    <property type="project" value="InterPro"/>
</dbReference>
<dbReference type="GO" id="GO:0005739">
    <property type="term" value="C:mitochondrion"/>
    <property type="evidence" value="ECO:0007669"/>
    <property type="project" value="UniProtKB-SubCell"/>
</dbReference>
<evidence type="ECO:0000256" key="4">
    <source>
        <dbReference type="ARBA" id="ARBA00023128"/>
    </source>
</evidence>
<dbReference type="OrthoDB" id="309483at2759"/>
<dbReference type="Pfam" id="PF00333">
    <property type="entry name" value="Ribosomal_S5"/>
    <property type="match status" value="1"/>
</dbReference>
<evidence type="ECO:0000256" key="6">
    <source>
        <dbReference type="ARBA" id="ARBA00039335"/>
    </source>
</evidence>
<dbReference type="GO" id="GO:0005840">
    <property type="term" value="C:ribosome"/>
    <property type="evidence" value="ECO:0007669"/>
    <property type="project" value="UniProtKB-KW"/>
</dbReference>
<feature type="region of interest" description="Disordered" evidence="10">
    <location>
        <begin position="1"/>
        <end position="36"/>
    </location>
</feature>
<dbReference type="Gene3D" id="3.30.230.10">
    <property type="match status" value="1"/>
</dbReference>
<name>A0A3S3PCT1_9ACAR</name>
<accession>A0A3S3PCT1</accession>
<dbReference type="InterPro" id="IPR020568">
    <property type="entry name" value="Ribosomal_Su5_D2-typ_SF"/>
</dbReference>
<evidence type="ECO:0000256" key="1">
    <source>
        <dbReference type="ARBA" id="ARBA00004173"/>
    </source>
</evidence>
<reference evidence="12 13" key="1">
    <citation type="journal article" date="2018" name="Gigascience">
        <title>Genomes of trombidid mites reveal novel predicted allergens and laterally-transferred genes associated with secondary metabolism.</title>
        <authorList>
            <person name="Dong X."/>
            <person name="Chaisiri K."/>
            <person name="Xia D."/>
            <person name="Armstrong S.D."/>
            <person name="Fang Y."/>
            <person name="Donnelly M.J."/>
            <person name="Kadowaki T."/>
            <person name="McGarry J.W."/>
            <person name="Darby A.C."/>
            <person name="Makepeace B.L."/>
        </authorList>
    </citation>
    <scope>NUCLEOTIDE SEQUENCE [LARGE SCALE GENOMIC DNA]</scope>
    <source>
        <strain evidence="12">UoL-WK</strain>
    </source>
</reference>
<keyword evidence="4" id="KW-0496">Mitochondrion</keyword>
<keyword evidence="3 8" id="KW-0689">Ribosomal protein</keyword>
<evidence type="ECO:0000256" key="3">
    <source>
        <dbReference type="ARBA" id="ARBA00022980"/>
    </source>
</evidence>
<dbReference type="EMBL" id="NCKU01001240">
    <property type="protein sequence ID" value="RWS12644.1"/>
    <property type="molecule type" value="Genomic_DNA"/>
</dbReference>
<dbReference type="InterPro" id="IPR013810">
    <property type="entry name" value="Ribosomal_uS5_N"/>
</dbReference>
<dbReference type="Pfam" id="PF21251">
    <property type="entry name" value="Ribosomal_uS5m_N"/>
    <property type="match status" value="1"/>
</dbReference>
<dbReference type="STRING" id="1965070.A0A3S3PCT1"/>
<comment type="similarity">
    <text evidence="2 9">Belongs to the universal ribosomal protein uS5 family.</text>
</comment>
<dbReference type="FunFam" id="3.30.230.10:FF:000002">
    <property type="entry name" value="30S ribosomal protein S5"/>
    <property type="match status" value="1"/>
</dbReference>
<dbReference type="AlphaFoldDB" id="A0A3S3PCT1"/>
<evidence type="ECO:0000256" key="10">
    <source>
        <dbReference type="SAM" id="MobiDB-lite"/>
    </source>
</evidence>
<keyword evidence="13" id="KW-1185">Reference proteome</keyword>
<dbReference type="Proteomes" id="UP000285301">
    <property type="component" value="Unassembled WGS sequence"/>
</dbReference>
<evidence type="ECO:0000256" key="9">
    <source>
        <dbReference type="RuleBase" id="RU003823"/>
    </source>
</evidence>
<dbReference type="InterPro" id="IPR005324">
    <property type="entry name" value="Ribosomal_uS5_C"/>
</dbReference>
<dbReference type="GO" id="GO:0003735">
    <property type="term" value="F:structural constituent of ribosome"/>
    <property type="evidence" value="ECO:0007669"/>
    <property type="project" value="UniProtKB-UniRule"/>
</dbReference>
<evidence type="ECO:0000313" key="13">
    <source>
        <dbReference type="Proteomes" id="UP000285301"/>
    </source>
</evidence>
<feature type="compositionally biased region" description="Basic and acidic residues" evidence="10">
    <location>
        <begin position="389"/>
        <end position="398"/>
    </location>
</feature>